<dbReference type="AlphaFoldDB" id="B3VTP7"/>
<dbReference type="EMBL" id="EU812519">
    <property type="protein sequence ID" value="ACF21984.1"/>
    <property type="molecule type" value="mRNA"/>
</dbReference>
<accession>B3VTP7</accession>
<protein>
    <submittedName>
        <fullName evidence="2">Apolipoprotein 14 kDa</fullName>
    </submittedName>
</protein>
<feature type="chain" id="PRO_5002798787" evidence="1">
    <location>
        <begin position="21"/>
        <end position="143"/>
    </location>
</feature>
<feature type="signal peptide" evidence="1">
    <location>
        <begin position="1"/>
        <end position="20"/>
    </location>
</feature>
<name>B3VTP7_OPLFA</name>
<sequence length="143" mass="15638">MNAKYALALILALQVSMSLCQPAAPSDELVAKYDEMKATFFKRLLVAYGKLQAIAAPYVERAGDSESGQRAKEYIEVAQTKPEFQAIAKVATGLGQEVSPLVDKARTSVLGMYEQHLRPYIGESLNDGINHLKVILDKVLPAE</sequence>
<keyword evidence="2" id="KW-0449">Lipoprotein</keyword>
<reference evidence="2" key="1">
    <citation type="journal article" date="2008" name="J. Fish. Sci. Technol.">
        <title>Isolation, Molecular Phylogeny and Tissue Distribution of Four cDNAs Encoding the Apolipoprotein Multigene Family from Barred Knifejaw Oplegnathus fasciatus (Teleostei, Perciformes).</title>
        <authorList>
            <person name="Kim K.-Y."/>
            <person name="Cho Y.S."/>
            <person name="Kim S.K."/>
            <person name="Nam Y.K."/>
        </authorList>
    </citation>
    <scope>NUCLEOTIDE SEQUENCE</scope>
</reference>
<evidence type="ECO:0000256" key="1">
    <source>
        <dbReference type="SAM" id="SignalP"/>
    </source>
</evidence>
<organism evidence="2">
    <name type="scientific">Oplegnathus fasciatus</name>
    <name type="common">Barred knifejaw</name>
    <name type="synonym">Scaradon fasciatus</name>
    <dbReference type="NCBI Taxonomy" id="163134"/>
    <lineage>
        <taxon>Eukaryota</taxon>
        <taxon>Metazoa</taxon>
        <taxon>Chordata</taxon>
        <taxon>Craniata</taxon>
        <taxon>Vertebrata</taxon>
        <taxon>Euteleostomi</taxon>
        <taxon>Actinopterygii</taxon>
        <taxon>Neopterygii</taxon>
        <taxon>Teleostei</taxon>
        <taxon>Neoteleostei</taxon>
        <taxon>Acanthomorphata</taxon>
        <taxon>Eupercaria</taxon>
        <taxon>Centrarchiformes</taxon>
        <taxon>Terapontoidei</taxon>
        <taxon>Oplegnathidae</taxon>
        <taxon>Oplegnathus</taxon>
    </lineage>
</organism>
<gene>
    <name evidence="2" type="primary">apo-14 kDa</name>
</gene>
<proteinExistence type="evidence at transcript level"/>
<evidence type="ECO:0000313" key="2">
    <source>
        <dbReference type="EMBL" id="ACF21984.1"/>
    </source>
</evidence>
<keyword evidence="1" id="KW-0732">Signal</keyword>